<dbReference type="Pfam" id="PF14436">
    <property type="entry name" value="EndoU_bacteria"/>
    <property type="match status" value="1"/>
</dbReference>
<feature type="domain" description="Bacterial EndoU nuclease" evidence="1">
    <location>
        <begin position="66"/>
        <end position="148"/>
    </location>
</feature>
<dbReference type="RefSeq" id="WP_121588387.1">
    <property type="nucleotide sequence ID" value="NZ_RCIW01000048.1"/>
</dbReference>
<name>A0A8B3GBR5_9ACTN</name>
<dbReference type="Proteomes" id="UP000279336">
    <property type="component" value="Unassembled WGS sequence"/>
</dbReference>
<gene>
    <name evidence="2" type="ORF">D7U36_13390</name>
</gene>
<dbReference type="OrthoDB" id="4554968at2"/>
<protein>
    <recommendedName>
        <fullName evidence="1">Bacterial EndoU nuclease domain-containing protein</fullName>
    </recommendedName>
</protein>
<sequence>MWAAKTPIGQRVIGSAIDGVNKVPVVRDIARRLGPNGRPANPEHVNLASSQRTTHILDDATGGGHRWPGAPGKTPFPRNWSDSQIMHNVSDIATDPNLKFMQQGGKPGATTYKSGNPMRYTTKGVRDGIPIKAIVEPGGEPIISGYPTQWPALEPTSFEIALRNEFALATSVAGRDS</sequence>
<dbReference type="EMBL" id="RCIW01000048">
    <property type="protein sequence ID" value="RLP05900.1"/>
    <property type="molecule type" value="Genomic_DNA"/>
</dbReference>
<proteinExistence type="predicted"/>
<accession>A0A8B3GBR5</accession>
<comment type="caution">
    <text evidence="2">The sequence shown here is derived from an EMBL/GenBank/DDBJ whole genome shotgun (WGS) entry which is preliminary data.</text>
</comment>
<dbReference type="AlphaFoldDB" id="A0A8B3GBR5"/>
<evidence type="ECO:0000313" key="3">
    <source>
        <dbReference type="Proteomes" id="UP000279336"/>
    </source>
</evidence>
<organism evidence="2 3">
    <name type="scientific">Propionibacterium australiense</name>
    <dbReference type="NCBI Taxonomy" id="119981"/>
    <lineage>
        <taxon>Bacteria</taxon>
        <taxon>Bacillati</taxon>
        <taxon>Actinomycetota</taxon>
        <taxon>Actinomycetes</taxon>
        <taxon>Propionibacteriales</taxon>
        <taxon>Propionibacteriaceae</taxon>
        <taxon>Propionibacterium</taxon>
    </lineage>
</organism>
<dbReference type="GO" id="GO:0004519">
    <property type="term" value="F:endonuclease activity"/>
    <property type="evidence" value="ECO:0007669"/>
    <property type="project" value="InterPro"/>
</dbReference>
<evidence type="ECO:0000259" key="1">
    <source>
        <dbReference type="Pfam" id="PF14436"/>
    </source>
</evidence>
<reference evidence="2 3" key="1">
    <citation type="submission" date="2018-10" db="EMBL/GenBank/DDBJ databases">
        <title>Propionibacterium australiense Genome Sequencing and Assembly.</title>
        <authorList>
            <person name="Bernier A.-M."/>
            <person name="Bernard K."/>
        </authorList>
    </citation>
    <scope>NUCLEOTIDE SEQUENCE [LARGE SCALE GENOMIC DNA]</scope>
    <source>
        <strain evidence="2 3">NML98A078</strain>
    </source>
</reference>
<evidence type="ECO:0000313" key="2">
    <source>
        <dbReference type="EMBL" id="RLP05900.1"/>
    </source>
</evidence>
<dbReference type="InterPro" id="IPR029501">
    <property type="entry name" value="EndoU_bac"/>
</dbReference>